<keyword evidence="2" id="KW-0732">Signal</keyword>
<evidence type="ECO:0000313" key="3">
    <source>
        <dbReference type="EMBL" id="PWN66796.1"/>
    </source>
</evidence>
<organism evidence="3 4">
    <name type="scientific">Chryseobacterium phosphatilyticum</name>
    <dbReference type="NCBI Taxonomy" id="475075"/>
    <lineage>
        <taxon>Bacteria</taxon>
        <taxon>Pseudomonadati</taxon>
        <taxon>Bacteroidota</taxon>
        <taxon>Flavobacteriia</taxon>
        <taxon>Flavobacteriales</taxon>
        <taxon>Weeksellaceae</taxon>
        <taxon>Chryseobacterium group</taxon>
        <taxon>Chryseobacterium</taxon>
    </lineage>
</organism>
<feature type="chain" id="PRO_5016449685" evidence="2">
    <location>
        <begin position="37"/>
        <end position="73"/>
    </location>
</feature>
<name>A0A316X228_9FLAO</name>
<evidence type="ECO:0000256" key="2">
    <source>
        <dbReference type="SAM" id="SignalP"/>
    </source>
</evidence>
<comment type="caution">
    <text evidence="3">The sequence shown here is derived from an EMBL/GenBank/DDBJ whole genome shotgun (WGS) entry which is preliminary data.</text>
</comment>
<protein>
    <submittedName>
        <fullName evidence="3">Uncharacterized protein</fullName>
    </submittedName>
</protein>
<feature type="region of interest" description="Disordered" evidence="1">
    <location>
        <begin position="33"/>
        <end position="73"/>
    </location>
</feature>
<dbReference type="AlphaFoldDB" id="A0A316X228"/>
<proteinExistence type="predicted"/>
<evidence type="ECO:0000256" key="1">
    <source>
        <dbReference type="SAM" id="MobiDB-lite"/>
    </source>
</evidence>
<dbReference type="Proteomes" id="UP000236594">
    <property type="component" value="Unassembled WGS sequence"/>
</dbReference>
<feature type="signal peptide" evidence="2">
    <location>
        <begin position="1"/>
        <end position="36"/>
    </location>
</feature>
<evidence type="ECO:0000313" key="4">
    <source>
        <dbReference type="Proteomes" id="UP000236594"/>
    </source>
</evidence>
<sequence length="73" mass="7964">MIGFTGNYRNAQILNFKEMIQFILMLLGLAFPNNNANTTENDNNPPLVTVTSPTIPTDPGDTSGENGQTPPRK</sequence>
<gene>
    <name evidence="3" type="ORF">C1631_018920</name>
</gene>
<dbReference type="EMBL" id="PPED02000005">
    <property type="protein sequence ID" value="PWN66796.1"/>
    <property type="molecule type" value="Genomic_DNA"/>
</dbReference>
<accession>A0A316X228</accession>
<reference evidence="3 4" key="1">
    <citation type="submission" date="2018-04" db="EMBL/GenBank/DDBJ databases">
        <title>Draft Genome Sequence of Phosphate-Solubilizing Chryseobacterium sp. ISE14 that is a Biocontrol and Plant Growth-Promoting Rhizobacterium Isolated from Cucumber.</title>
        <authorList>
            <person name="Jeong J.-J."/>
            <person name="Sang M.K."/>
            <person name="Choi I.-G."/>
            <person name="Kim K.D."/>
        </authorList>
    </citation>
    <scope>NUCLEOTIDE SEQUENCE [LARGE SCALE GENOMIC DNA]</scope>
    <source>
        <strain evidence="3 4">ISE14</strain>
    </source>
</reference>
<feature type="compositionally biased region" description="Low complexity" evidence="1">
    <location>
        <begin position="33"/>
        <end position="46"/>
    </location>
</feature>
<keyword evidence="4" id="KW-1185">Reference proteome</keyword>
<feature type="compositionally biased region" description="Polar residues" evidence="1">
    <location>
        <begin position="63"/>
        <end position="73"/>
    </location>
</feature>
<dbReference type="OrthoDB" id="1275273at2"/>